<protein>
    <submittedName>
        <fullName evidence="1">Uncharacterized protein</fullName>
    </submittedName>
</protein>
<evidence type="ECO:0000313" key="1">
    <source>
        <dbReference type="EMBL" id="CAA3003593.1"/>
    </source>
</evidence>
<organism evidence="1 2">
    <name type="scientific">Olea europaea subsp. europaea</name>
    <dbReference type="NCBI Taxonomy" id="158383"/>
    <lineage>
        <taxon>Eukaryota</taxon>
        <taxon>Viridiplantae</taxon>
        <taxon>Streptophyta</taxon>
        <taxon>Embryophyta</taxon>
        <taxon>Tracheophyta</taxon>
        <taxon>Spermatophyta</taxon>
        <taxon>Magnoliopsida</taxon>
        <taxon>eudicotyledons</taxon>
        <taxon>Gunneridae</taxon>
        <taxon>Pentapetalae</taxon>
        <taxon>asterids</taxon>
        <taxon>lamiids</taxon>
        <taxon>Lamiales</taxon>
        <taxon>Oleaceae</taxon>
        <taxon>Oleeae</taxon>
        <taxon>Olea</taxon>
    </lineage>
</organism>
<keyword evidence="2" id="KW-1185">Reference proteome</keyword>
<dbReference type="EMBL" id="CACTIH010005990">
    <property type="protein sequence ID" value="CAA3003593.1"/>
    <property type="molecule type" value="Genomic_DNA"/>
</dbReference>
<dbReference type="AlphaFoldDB" id="A0A8S0TEJ6"/>
<dbReference type="Gramene" id="OE9A039560T1">
    <property type="protein sequence ID" value="OE9A039560C1"/>
    <property type="gene ID" value="OE9A039560"/>
</dbReference>
<dbReference type="Proteomes" id="UP000594638">
    <property type="component" value="Unassembled WGS sequence"/>
</dbReference>
<gene>
    <name evidence="1" type="ORF">OLEA9_A039560</name>
</gene>
<sequence>SKIKIVKTQTNPSLLQPYLSLSTPVSRCLAQTALTPTIEAQHRAVRAHPQPPATAPSPPLFLLDLTAFTWNASGLHATAATATAIADTSHASAGDPSLLT</sequence>
<feature type="non-terminal residue" evidence="1">
    <location>
        <position position="1"/>
    </location>
</feature>
<reference evidence="1 2" key="1">
    <citation type="submission" date="2019-12" db="EMBL/GenBank/DDBJ databases">
        <authorList>
            <person name="Alioto T."/>
            <person name="Alioto T."/>
            <person name="Gomez Garrido J."/>
        </authorList>
    </citation>
    <scope>NUCLEOTIDE SEQUENCE [LARGE SCALE GENOMIC DNA]</scope>
</reference>
<name>A0A8S0TEJ6_OLEEU</name>
<evidence type="ECO:0000313" key="2">
    <source>
        <dbReference type="Proteomes" id="UP000594638"/>
    </source>
</evidence>
<proteinExistence type="predicted"/>
<comment type="caution">
    <text evidence="1">The sequence shown here is derived from an EMBL/GenBank/DDBJ whole genome shotgun (WGS) entry which is preliminary data.</text>
</comment>
<accession>A0A8S0TEJ6</accession>